<dbReference type="Pfam" id="PF13349">
    <property type="entry name" value="DUF4097"/>
    <property type="match status" value="1"/>
</dbReference>
<reference evidence="2" key="1">
    <citation type="submission" date="2022-06" db="EMBL/GenBank/DDBJ databases">
        <title>Vallitalea longa sp. nov., an anaerobic bacterium isolated from marine sediment.</title>
        <authorList>
            <person name="Hirano S."/>
            <person name="Terahara T."/>
            <person name="Mori K."/>
            <person name="Hamada M."/>
            <person name="Matsumoto R."/>
            <person name="Kobayashi T."/>
        </authorList>
    </citation>
    <scope>NUCLEOTIDE SEQUENCE</scope>
    <source>
        <strain evidence="2">SH18-1</strain>
    </source>
</reference>
<evidence type="ECO:0000313" key="2">
    <source>
        <dbReference type="EMBL" id="GKX31862.1"/>
    </source>
</evidence>
<dbReference type="AlphaFoldDB" id="A0A9W6DHS0"/>
<evidence type="ECO:0000259" key="1">
    <source>
        <dbReference type="Pfam" id="PF13349"/>
    </source>
</evidence>
<keyword evidence="3" id="KW-1185">Reference proteome</keyword>
<evidence type="ECO:0000313" key="3">
    <source>
        <dbReference type="Proteomes" id="UP001144256"/>
    </source>
</evidence>
<comment type="caution">
    <text evidence="2">The sequence shown here is derived from an EMBL/GenBank/DDBJ whole genome shotgun (WGS) entry which is preliminary data.</text>
</comment>
<dbReference type="Proteomes" id="UP001144256">
    <property type="component" value="Unassembled WGS sequence"/>
</dbReference>
<dbReference type="EMBL" id="BRLB01000022">
    <property type="protein sequence ID" value="GKX31862.1"/>
    <property type="molecule type" value="Genomic_DNA"/>
</dbReference>
<accession>A0A9W6DHS0</accession>
<dbReference type="RefSeq" id="WP_281819185.1">
    <property type="nucleotide sequence ID" value="NZ_BRLB01000022.1"/>
</dbReference>
<feature type="domain" description="DUF4097" evidence="1">
    <location>
        <begin position="111"/>
        <end position="363"/>
    </location>
</feature>
<protein>
    <recommendedName>
        <fullName evidence="1">DUF4097 domain-containing protein</fullName>
    </recommendedName>
</protein>
<dbReference type="InterPro" id="IPR025164">
    <property type="entry name" value="Toastrack_DUF4097"/>
</dbReference>
<gene>
    <name evidence="2" type="ORF">SH1V18_43420</name>
</gene>
<name>A0A9W6DHS0_9FIRM</name>
<organism evidence="2 3">
    <name type="scientific">Vallitalea longa</name>
    <dbReference type="NCBI Taxonomy" id="2936439"/>
    <lineage>
        <taxon>Bacteria</taxon>
        <taxon>Bacillati</taxon>
        <taxon>Bacillota</taxon>
        <taxon>Clostridia</taxon>
        <taxon>Lachnospirales</taxon>
        <taxon>Vallitaleaceae</taxon>
        <taxon>Vallitalea</taxon>
    </lineage>
</organism>
<sequence length="376" mass="42660">MKKLKSLTIILCITLVTSFFGIIAYAAVNDVDLYYKTYITDDKKDDKESEDNNLYFNMDWLKSIPFVQDNFVDDIEDTVEKGWNNSMNFNFNNHYDKTGDTIEDTFSKDNINEIDITTDVASISFIQEDRSDIKVEYIYTKPDIDNYAIDYNAEIKNKTLNITQHIKTRNFSGNINKDNYKNTLTIYVPKDFSIDNLYIKNNLGDINNNDFYSNVSDIIDITTSLGQIDITISNPKKSVKLISALGIVKLNNNSEIDNLEIIANSGDVNIESNSAIKNCTITANLGTVKIISNDELNNCELEANMGSINTTFKKHIDSFNIICDMGEINMKLYDNDNSLISAKASMGDIKSDFDTTKKRSPYTIECSMGDITITRR</sequence>
<proteinExistence type="predicted"/>